<dbReference type="STRING" id="1137280.D777_01623"/>
<dbReference type="Proteomes" id="UP000035057">
    <property type="component" value="Unassembled WGS sequence"/>
</dbReference>
<organism evidence="2 3">
    <name type="scientific">Marinobacter nitratireducens</name>
    <dbReference type="NCBI Taxonomy" id="1137280"/>
    <lineage>
        <taxon>Bacteria</taxon>
        <taxon>Pseudomonadati</taxon>
        <taxon>Pseudomonadota</taxon>
        <taxon>Gammaproteobacteria</taxon>
        <taxon>Pseudomonadales</taxon>
        <taxon>Marinobacteraceae</taxon>
        <taxon>Marinobacter</taxon>
    </lineage>
</organism>
<evidence type="ECO:0000313" key="3">
    <source>
        <dbReference type="Proteomes" id="UP000035057"/>
    </source>
</evidence>
<protein>
    <submittedName>
        <fullName evidence="2">2-hydroxychromene-2-carboxylate isomerase</fullName>
    </submittedName>
</protein>
<dbReference type="InterPro" id="IPR036249">
    <property type="entry name" value="Thioredoxin-like_sf"/>
</dbReference>
<dbReference type="PANTHER" id="PTHR13887">
    <property type="entry name" value="GLUTATHIONE S-TRANSFERASE KAPPA"/>
    <property type="match status" value="1"/>
</dbReference>
<dbReference type="AlphaFoldDB" id="A0A072N0S2"/>
<dbReference type="GO" id="GO:0016853">
    <property type="term" value="F:isomerase activity"/>
    <property type="evidence" value="ECO:0007669"/>
    <property type="project" value="UniProtKB-KW"/>
</dbReference>
<name>A0A072N0S2_9GAMM</name>
<accession>A0A072N0S2</accession>
<dbReference type="PANTHER" id="PTHR13887:SF41">
    <property type="entry name" value="THIOREDOXIN SUPERFAMILY PROTEIN"/>
    <property type="match status" value="1"/>
</dbReference>
<dbReference type="Gene3D" id="3.40.30.10">
    <property type="entry name" value="Glutaredoxin"/>
    <property type="match status" value="1"/>
</dbReference>
<dbReference type="EMBL" id="ANIE01000005">
    <property type="protein sequence ID" value="KEF31274.1"/>
    <property type="molecule type" value="Genomic_DNA"/>
</dbReference>
<evidence type="ECO:0000313" key="2">
    <source>
        <dbReference type="EMBL" id="KEF31274.1"/>
    </source>
</evidence>
<comment type="caution">
    <text evidence="2">The sequence shown here is derived from an EMBL/GenBank/DDBJ whole genome shotgun (WGS) entry which is preliminary data.</text>
</comment>
<dbReference type="GO" id="GO:0016491">
    <property type="term" value="F:oxidoreductase activity"/>
    <property type="evidence" value="ECO:0007669"/>
    <property type="project" value="InterPro"/>
</dbReference>
<dbReference type="PATRIC" id="fig|1137280.3.peg.1435"/>
<keyword evidence="2" id="KW-0413">Isomerase</keyword>
<gene>
    <name evidence="2" type="ORF">D777_01623</name>
</gene>
<dbReference type="InterPro" id="IPR001853">
    <property type="entry name" value="DSBA-like_thioredoxin_dom"/>
</dbReference>
<evidence type="ECO:0000259" key="1">
    <source>
        <dbReference type="Pfam" id="PF01323"/>
    </source>
</evidence>
<feature type="domain" description="DSBA-like thioredoxin" evidence="1">
    <location>
        <begin position="3"/>
        <end position="100"/>
    </location>
</feature>
<reference evidence="2 3" key="1">
    <citation type="submission" date="2012-12" db="EMBL/GenBank/DDBJ databases">
        <title>Genome assembly of Marinobacter sp. AK21.</title>
        <authorList>
            <person name="Khatri I."/>
            <person name="Kumar R."/>
            <person name="Vaidya B."/>
            <person name="Subramanian S."/>
            <person name="Pinnaka A."/>
        </authorList>
    </citation>
    <scope>NUCLEOTIDE SEQUENCE [LARGE SCALE GENOMIC DNA]</scope>
    <source>
        <strain evidence="2 3">AK21</strain>
    </source>
</reference>
<keyword evidence="3" id="KW-1185">Reference proteome</keyword>
<sequence length="112" mass="12101">MKWAAGSGKQTELKKALFEAYFGNAANVSDPGVLAQCVEATGLEVSEAREVLASDQYAREVREDEATYQQAGVSAVPAFIINNRYLISGAQEPETLVNAFREIASESEPSRS</sequence>
<dbReference type="RefSeq" id="WP_051668995.1">
    <property type="nucleotide sequence ID" value="NZ_ANIE01000005.1"/>
</dbReference>
<proteinExistence type="predicted"/>
<dbReference type="SUPFAM" id="SSF52833">
    <property type="entry name" value="Thioredoxin-like"/>
    <property type="match status" value="1"/>
</dbReference>
<dbReference type="Pfam" id="PF01323">
    <property type="entry name" value="DSBA"/>
    <property type="match status" value="1"/>
</dbReference>